<accession>A0A7H9DZR1</accession>
<proteinExistence type="predicted"/>
<sequence>MNSAVAHINLFGAVVHAICRKSLGLFNSIWFIKEEKNTFVDYLSELNAQWHDDSQCCALGVLGASWVLYHACDGALGVV</sequence>
<dbReference type="RefSeq" id="WP_180843813.1">
    <property type="nucleotide sequence ID" value="NZ_CP046639.1"/>
</dbReference>
<organism evidence="1 2">
    <name type="scientific">Anaplasma phagocytophilum str. Norway variant1</name>
    <dbReference type="NCBI Taxonomy" id="1392506"/>
    <lineage>
        <taxon>Bacteria</taxon>
        <taxon>Pseudomonadati</taxon>
        <taxon>Pseudomonadota</taxon>
        <taxon>Alphaproteobacteria</taxon>
        <taxon>Rickettsiales</taxon>
        <taxon>Anaplasmataceae</taxon>
        <taxon>Anaplasma</taxon>
        <taxon>phagocytophilum group</taxon>
    </lineage>
</organism>
<dbReference type="EMBL" id="CP046639">
    <property type="protein sequence ID" value="QLL66661.1"/>
    <property type="molecule type" value="Genomic_DNA"/>
</dbReference>
<reference evidence="1 2" key="1">
    <citation type="submission" date="2019-12" db="EMBL/GenBank/DDBJ databases">
        <title>A sheep strain of Anaplasma phagocytophilum contains multiple genomes.</title>
        <authorList>
            <person name="Barbet A.F."/>
            <person name="Crosby F.L."/>
            <person name="Eskeland S."/>
            <person name="Stuen S."/>
            <person name="Granquist E.G."/>
            <person name="Munderloh U.G."/>
        </authorList>
    </citation>
    <scope>NUCLEOTIDE SEQUENCE [LARGE SCALE GENOMIC DNA]</scope>
    <source>
        <strain evidence="1 2">Norway Variant 1</strain>
    </source>
</reference>
<name>A0A7H9DZR1_ANAPH</name>
<dbReference type="AlphaFoldDB" id="A0A7H9DZR1"/>
<dbReference type="Proteomes" id="UP000510938">
    <property type="component" value="Chromosome"/>
</dbReference>
<gene>
    <name evidence="1" type="ORF">O998_02255</name>
</gene>
<protein>
    <submittedName>
        <fullName evidence="1">Uncharacterized protein</fullName>
    </submittedName>
</protein>
<evidence type="ECO:0000313" key="1">
    <source>
        <dbReference type="EMBL" id="QLL66661.1"/>
    </source>
</evidence>
<evidence type="ECO:0000313" key="2">
    <source>
        <dbReference type="Proteomes" id="UP000510938"/>
    </source>
</evidence>